<proteinExistence type="predicted"/>
<dbReference type="EMBL" id="RBUO01000044">
    <property type="protein sequence ID" value="RMV24064.1"/>
    <property type="molecule type" value="Genomic_DNA"/>
</dbReference>
<accession>A0A3M6AZF0</accession>
<protein>
    <submittedName>
        <fullName evidence="1">Uncharacterized protein</fullName>
    </submittedName>
</protein>
<reference evidence="1 2" key="1">
    <citation type="submission" date="2018-08" db="EMBL/GenBank/DDBJ databases">
        <title>Recombination of ecologically and evolutionarily significant loci maintains genetic cohesion in the Pseudomonas syringae species complex.</title>
        <authorList>
            <person name="Dillon M."/>
            <person name="Thakur S."/>
            <person name="Almeida R.N.D."/>
            <person name="Weir B.S."/>
            <person name="Guttman D.S."/>
        </authorList>
    </citation>
    <scope>NUCLEOTIDE SEQUENCE [LARGE SCALE GENOMIC DNA]</scope>
    <source>
        <strain evidence="1 2">ICMP 11895</strain>
    </source>
</reference>
<gene>
    <name evidence="1" type="ORF">ALP15_200148</name>
</gene>
<organism evidence="1 2">
    <name type="scientific">Pseudomonas savastanoi</name>
    <name type="common">Pseudomonas syringae pv. savastanoi</name>
    <dbReference type="NCBI Taxonomy" id="29438"/>
    <lineage>
        <taxon>Bacteria</taxon>
        <taxon>Pseudomonadati</taxon>
        <taxon>Pseudomonadota</taxon>
        <taxon>Gammaproteobacteria</taxon>
        <taxon>Pseudomonadales</taxon>
        <taxon>Pseudomonadaceae</taxon>
        <taxon>Pseudomonas</taxon>
    </lineage>
</organism>
<sequence length="69" mass="7873">MNVKILGRLCGAGKVIPFYTFQIPAIFFRFLYRPLFSALPKNARLCPVNGQEEFAFTAISKYSMCHLLI</sequence>
<dbReference type="Proteomes" id="UP000272241">
    <property type="component" value="Unassembled WGS sequence"/>
</dbReference>
<evidence type="ECO:0000313" key="2">
    <source>
        <dbReference type="Proteomes" id="UP000272241"/>
    </source>
</evidence>
<evidence type="ECO:0000313" key="1">
    <source>
        <dbReference type="EMBL" id="RMV24064.1"/>
    </source>
</evidence>
<comment type="caution">
    <text evidence="1">The sequence shown here is derived from an EMBL/GenBank/DDBJ whole genome shotgun (WGS) entry which is preliminary data.</text>
</comment>
<dbReference type="AlphaFoldDB" id="A0A3M6AZF0"/>
<name>A0A3M6AZF0_PSESS</name>